<reference evidence="10 11" key="1">
    <citation type="submission" date="2015-03" db="EMBL/GenBank/DDBJ databases">
        <title>Genome assembly of Sandaracinus amylolyticus DSM 53668.</title>
        <authorList>
            <person name="Sharma G."/>
            <person name="Subramanian S."/>
        </authorList>
    </citation>
    <scope>NUCLEOTIDE SEQUENCE [LARGE SCALE GENOMIC DNA]</scope>
    <source>
        <strain evidence="10 11">DSM 53668</strain>
    </source>
</reference>
<keyword evidence="6 8" id="KW-1133">Transmembrane helix</keyword>
<feature type="transmembrane region" description="Helical" evidence="8">
    <location>
        <begin position="356"/>
        <end position="373"/>
    </location>
</feature>
<feature type="transmembrane region" description="Helical" evidence="8">
    <location>
        <begin position="408"/>
        <end position="424"/>
    </location>
</feature>
<keyword evidence="4" id="KW-0808">Transferase</keyword>
<feature type="transmembrane region" description="Helical" evidence="8">
    <location>
        <begin position="306"/>
        <end position="326"/>
    </location>
</feature>
<dbReference type="InterPro" id="IPR038731">
    <property type="entry name" value="RgtA/B/C-like"/>
</dbReference>
<dbReference type="GO" id="GO:0005886">
    <property type="term" value="C:plasma membrane"/>
    <property type="evidence" value="ECO:0007669"/>
    <property type="project" value="UniProtKB-SubCell"/>
</dbReference>
<dbReference type="PANTHER" id="PTHR33908">
    <property type="entry name" value="MANNOSYLTRANSFERASE YKCB-RELATED"/>
    <property type="match status" value="1"/>
</dbReference>
<keyword evidence="3" id="KW-0328">Glycosyltransferase</keyword>
<dbReference type="GO" id="GO:0016763">
    <property type="term" value="F:pentosyltransferase activity"/>
    <property type="evidence" value="ECO:0007669"/>
    <property type="project" value="TreeGrafter"/>
</dbReference>
<evidence type="ECO:0000256" key="3">
    <source>
        <dbReference type="ARBA" id="ARBA00022676"/>
    </source>
</evidence>
<dbReference type="Proteomes" id="UP000034883">
    <property type="component" value="Chromosome"/>
</dbReference>
<evidence type="ECO:0000256" key="8">
    <source>
        <dbReference type="SAM" id="Phobius"/>
    </source>
</evidence>
<protein>
    <recommendedName>
        <fullName evidence="9">Glycosyltransferase RgtA/B/C/D-like domain-containing protein</fullName>
    </recommendedName>
</protein>
<feature type="transmembrane region" description="Helical" evidence="8">
    <location>
        <begin position="436"/>
        <end position="458"/>
    </location>
</feature>
<feature type="transmembrane region" description="Helical" evidence="8">
    <location>
        <begin position="222"/>
        <end position="239"/>
    </location>
</feature>
<gene>
    <name evidence="10" type="ORF">DB32_004628</name>
</gene>
<dbReference type="GO" id="GO:0009103">
    <property type="term" value="P:lipopolysaccharide biosynthetic process"/>
    <property type="evidence" value="ECO:0007669"/>
    <property type="project" value="UniProtKB-ARBA"/>
</dbReference>
<keyword evidence="2" id="KW-1003">Cell membrane</keyword>
<feature type="transmembrane region" description="Helical" evidence="8">
    <location>
        <begin position="492"/>
        <end position="516"/>
    </location>
</feature>
<name>A0A0F6SFT0_9BACT</name>
<keyword evidence="7 8" id="KW-0472">Membrane</keyword>
<evidence type="ECO:0000256" key="1">
    <source>
        <dbReference type="ARBA" id="ARBA00004651"/>
    </source>
</evidence>
<feature type="domain" description="Glycosyltransferase RgtA/B/C/D-like" evidence="9">
    <location>
        <begin position="283"/>
        <end position="440"/>
    </location>
</feature>
<evidence type="ECO:0000313" key="11">
    <source>
        <dbReference type="Proteomes" id="UP000034883"/>
    </source>
</evidence>
<evidence type="ECO:0000256" key="7">
    <source>
        <dbReference type="ARBA" id="ARBA00023136"/>
    </source>
</evidence>
<evidence type="ECO:0000256" key="6">
    <source>
        <dbReference type="ARBA" id="ARBA00022989"/>
    </source>
</evidence>
<proteinExistence type="predicted"/>
<dbReference type="STRING" id="927083.DB32_004628"/>
<sequence>MLLAAAALASIAGALSIFDAVTRPTRANGFERLSSGGSQCDFDDPAWARNAVRSFDVEPFAPEQEHPEQCVSWRAWWAVARPTRLELEIESDDDGFVLLDERRFVDHPGAHARSTRGETREIDPGVHRVEVRWINRGGGGYLRVRMQDRRDPYMAGVLPLDRDAFFVSRFDAERALESGSLTRRAPERARDFALLLALGGLFGWLAIRAWRRRGESPLRRFAVIDVAMGVGVTLLAVLVRSTRIADTDLAWDELWYWNAGEQQVRNALLGDWSAEAFRFNHEHPPITKWIYGLGGALGGVDGARHVGAVLSAVSVGLVYAIGRVLFDRRAGIAAALLMVSMPHVVAHGRLVGHETIVVFFWCATLLALAVWLRSVRFGASYRDRLVHGDSLAAFVGGLLFFPGLLSRLTFLWITIPITWALVWARRREIARGTWPIPIAALIGGAIGLGISIALWPWIHTDPAGHLRQTFGHWGGRLPTEYFLGERIVGPPFSYYPVLFVVTTPLLVVITGAIGIVIGVRRKAWRAASVLVLIALLAPFLQGLSSFRQDLARYVVQCWPMLALFGGVALSRAGAALASRIGRASRATPALALAPAAAMALYGFVELRSVEPFPLDYYSELVGGPGGVAERQLFDVSWWAEGAGHAVAWLNEHAREGTRVRIDTSNWDVRPRLRDDLVEVPFRSRVPAEYVVTNYHLYGDPPPPGCERVHHVDVRGAPLASVWECELEGR</sequence>
<feature type="transmembrane region" description="Helical" evidence="8">
    <location>
        <begin position="553"/>
        <end position="574"/>
    </location>
</feature>
<organism evidence="10 11">
    <name type="scientific">Sandaracinus amylolyticus</name>
    <dbReference type="NCBI Taxonomy" id="927083"/>
    <lineage>
        <taxon>Bacteria</taxon>
        <taxon>Pseudomonadati</taxon>
        <taxon>Myxococcota</taxon>
        <taxon>Polyangia</taxon>
        <taxon>Polyangiales</taxon>
        <taxon>Sandaracinaceae</taxon>
        <taxon>Sandaracinus</taxon>
    </lineage>
</organism>
<dbReference type="AlphaFoldDB" id="A0A0F6SFT0"/>
<evidence type="ECO:0000259" key="9">
    <source>
        <dbReference type="Pfam" id="PF13231"/>
    </source>
</evidence>
<comment type="subcellular location">
    <subcellularLocation>
        <location evidence="1">Cell membrane</location>
        <topology evidence="1">Multi-pass membrane protein</topology>
    </subcellularLocation>
</comment>
<dbReference type="InterPro" id="IPR050297">
    <property type="entry name" value="LipidA_mod_glycosyltrf_83"/>
</dbReference>
<evidence type="ECO:0000256" key="4">
    <source>
        <dbReference type="ARBA" id="ARBA00022679"/>
    </source>
</evidence>
<dbReference type="Pfam" id="PF13231">
    <property type="entry name" value="PMT_2"/>
    <property type="match status" value="1"/>
</dbReference>
<feature type="transmembrane region" description="Helical" evidence="8">
    <location>
        <begin position="192"/>
        <end position="210"/>
    </location>
</feature>
<dbReference type="PANTHER" id="PTHR33908:SF11">
    <property type="entry name" value="MEMBRANE PROTEIN"/>
    <property type="match status" value="1"/>
</dbReference>
<dbReference type="KEGG" id="samy:DB32_004628"/>
<dbReference type="EMBL" id="CP011125">
    <property type="protein sequence ID" value="AKF07479.1"/>
    <property type="molecule type" value="Genomic_DNA"/>
</dbReference>
<accession>A0A0F6SFT0</accession>
<evidence type="ECO:0000256" key="2">
    <source>
        <dbReference type="ARBA" id="ARBA00022475"/>
    </source>
</evidence>
<evidence type="ECO:0000256" key="5">
    <source>
        <dbReference type="ARBA" id="ARBA00022692"/>
    </source>
</evidence>
<evidence type="ECO:0000313" key="10">
    <source>
        <dbReference type="EMBL" id="AKF07479.1"/>
    </source>
</evidence>
<feature type="transmembrane region" description="Helical" evidence="8">
    <location>
        <begin position="523"/>
        <end position="541"/>
    </location>
</feature>
<keyword evidence="5 8" id="KW-0812">Transmembrane</keyword>
<keyword evidence="11" id="KW-1185">Reference proteome</keyword>